<dbReference type="OrthoDB" id="3698172at2"/>
<dbReference type="EMBL" id="CP033898">
    <property type="protein sequence ID" value="AZA08336.1"/>
    <property type="molecule type" value="Genomic_DNA"/>
</dbReference>
<evidence type="ECO:0000313" key="3">
    <source>
        <dbReference type="Proteomes" id="UP000271426"/>
    </source>
</evidence>
<dbReference type="Proteomes" id="UP000271426">
    <property type="component" value="Chromosome"/>
</dbReference>
<proteinExistence type="predicted"/>
<dbReference type="RefSeq" id="WP_123959294.1">
    <property type="nucleotide sequence ID" value="NZ_CP033898.1"/>
</dbReference>
<gene>
    <name evidence="2" type="ORF">CPPEL_00940</name>
</gene>
<evidence type="ECO:0008006" key="4">
    <source>
        <dbReference type="Google" id="ProtNLM"/>
    </source>
</evidence>
<name>A0A3G6IRZ8_9CORY</name>
<reference evidence="2 3" key="1">
    <citation type="submission" date="2018-11" db="EMBL/GenBank/DDBJ databases">
        <authorList>
            <person name="Kleinhagauer T."/>
            <person name="Glaeser S.P."/>
            <person name="Spergser J."/>
            <person name="Ruckert C."/>
            <person name="Kaempfer P."/>
            <person name="Busse H.-J."/>
        </authorList>
    </citation>
    <scope>NUCLEOTIDE SEQUENCE [LARGE SCALE GENOMIC DNA]</scope>
    <source>
        <strain evidence="2 3">812CH</strain>
    </source>
</reference>
<organism evidence="2 3">
    <name type="scientific">Corynebacterium pseudopelargi</name>
    <dbReference type="NCBI Taxonomy" id="2080757"/>
    <lineage>
        <taxon>Bacteria</taxon>
        <taxon>Bacillati</taxon>
        <taxon>Actinomycetota</taxon>
        <taxon>Actinomycetes</taxon>
        <taxon>Mycobacteriales</taxon>
        <taxon>Corynebacteriaceae</taxon>
        <taxon>Corynebacterium</taxon>
    </lineage>
</organism>
<accession>A0A3G6IRZ8</accession>
<keyword evidence="1" id="KW-0472">Membrane</keyword>
<dbReference type="Pfam" id="PF11255">
    <property type="entry name" value="DUF3054"/>
    <property type="match status" value="1"/>
</dbReference>
<dbReference type="AlphaFoldDB" id="A0A3G6IRZ8"/>
<feature type="transmembrane region" description="Helical" evidence="1">
    <location>
        <begin position="76"/>
        <end position="94"/>
    </location>
</feature>
<keyword evidence="3" id="KW-1185">Reference proteome</keyword>
<keyword evidence="1" id="KW-1133">Transmembrane helix</keyword>
<dbReference type="KEGG" id="cpso:CPPEL_00940"/>
<keyword evidence="1" id="KW-0812">Transmembrane</keyword>
<dbReference type="InterPro" id="IPR021414">
    <property type="entry name" value="DUF3054"/>
</dbReference>
<sequence length="101" mass="10956">MKTLGIDLIAVFIFAVLARLAHGGLGVVAVLDTFWPFAIGAVLGNLLGRGRGLVVWLCTAITGLAIWGVRHGEIPHWSFIIVASLMSAVLLLGWRRLWQPK</sequence>
<evidence type="ECO:0000313" key="2">
    <source>
        <dbReference type="EMBL" id="AZA08336.1"/>
    </source>
</evidence>
<feature type="transmembrane region" description="Helical" evidence="1">
    <location>
        <begin position="53"/>
        <end position="70"/>
    </location>
</feature>
<evidence type="ECO:0000256" key="1">
    <source>
        <dbReference type="SAM" id="Phobius"/>
    </source>
</evidence>
<protein>
    <recommendedName>
        <fullName evidence="4">DUF3054 domain-containing protein</fullName>
    </recommendedName>
</protein>